<dbReference type="Proteomes" id="UP000185612">
    <property type="component" value="Unassembled WGS sequence"/>
</dbReference>
<feature type="domain" description="HTH marR-type" evidence="4">
    <location>
        <begin position="15"/>
        <end position="150"/>
    </location>
</feature>
<organism evidence="5 6">
    <name type="scientific">Buchananella hordeovulneris</name>
    <dbReference type="NCBI Taxonomy" id="52770"/>
    <lineage>
        <taxon>Bacteria</taxon>
        <taxon>Bacillati</taxon>
        <taxon>Actinomycetota</taxon>
        <taxon>Actinomycetes</taxon>
        <taxon>Actinomycetales</taxon>
        <taxon>Actinomycetaceae</taxon>
        <taxon>Buchananella</taxon>
    </lineage>
</organism>
<evidence type="ECO:0000313" key="5">
    <source>
        <dbReference type="EMBL" id="OKL52644.1"/>
    </source>
</evidence>
<dbReference type="PANTHER" id="PTHR42756">
    <property type="entry name" value="TRANSCRIPTIONAL REGULATOR, MARR"/>
    <property type="match status" value="1"/>
</dbReference>
<dbReference type="SUPFAM" id="SSF46785">
    <property type="entry name" value="Winged helix' DNA-binding domain"/>
    <property type="match status" value="1"/>
</dbReference>
<dbReference type="InterPro" id="IPR023187">
    <property type="entry name" value="Tscrpt_reg_MarR-type_CS"/>
</dbReference>
<dbReference type="Gene3D" id="1.10.10.10">
    <property type="entry name" value="Winged helix-like DNA-binding domain superfamily/Winged helix DNA-binding domain"/>
    <property type="match status" value="1"/>
</dbReference>
<accession>A0A1Q5PYF8</accession>
<keyword evidence="6" id="KW-1185">Reference proteome</keyword>
<dbReference type="Pfam" id="PF01047">
    <property type="entry name" value="MarR"/>
    <property type="match status" value="1"/>
</dbReference>
<evidence type="ECO:0000256" key="1">
    <source>
        <dbReference type="ARBA" id="ARBA00023015"/>
    </source>
</evidence>
<comment type="caution">
    <text evidence="5">The sequence shown here is derived from an EMBL/GenBank/DDBJ whole genome shotgun (WGS) entry which is preliminary data.</text>
</comment>
<dbReference type="PANTHER" id="PTHR42756:SF1">
    <property type="entry name" value="TRANSCRIPTIONAL REPRESSOR OF EMRAB OPERON"/>
    <property type="match status" value="1"/>
</dbReference>
<dbReference type="InterPro" id="IPR000835">
    <property type="entry name" value="HTH_MarR-typ"/>
</dbReference>
<keyword evidence="3" id="KW-0804">Transcription</keyword>
<keyword evidence="1" id="KW-0805">Transcription regulation</keyword>
<evidence type="ECO:0000256" key="3">
    <source>
        <dbReference type="ARBA" id="ARBA00023163"/>
    </source>
</evidence>
<dbReference type="PRINTS" id="PR00598">
    <property type="entry name" value="HTHMARR"/>
</dbReference>
<sequence length="154" mass="16555">MKQQLLLRRIGDDPAARLILALHTTVRRIDAACAELLARYHLSEGRLAALLAIVEDPGIMPRTLADRLDVTTATVTGLLDGLERAGLIERQAHGSDRRALSLLPTSAGRNMVATITPIYAQWLGQLASGLAPETLTDTERALSILQVNLANGTT</sequence>
<dbReference type="AlphaFoldDB" id="A0A1Q5PYF8"/>
<dbReference type="SMART" id="SM00347">
    <property type="entry name" value="HTH_MARR"/>
    <property type="match status" value="1"/>
</dbReference>
<dbReference type="GO" id="GO:0003700">
    <property type="term" value="F:DNA-binding transcription factor activity"/>
    <property type="evidence" value="ECO:0007669"/>
    <property type="project" value="InterPro"/>
</dbReference>
<dbReference type="InterPro" id="IPR036388">
    <property type="entry name" value="WH-like_DNA-bd_sf"/>
</dbReference>
<name>A0A1Q5PYF8_9ACTO</name>
<protein>
    <recommendedName>
        <fullName evidence="4">HTH marR-type domain-containing protein</fullName>
    </recommendedName>
</protein>
<proteinExistence type="predicted"/>
<dbReference type="PROSITE" id="PS50995">
    <property type="entry name" value="HTH_MARR_2"/>
    <property type="match status" value="1"/>
</dbReference>
<dbReference type="GO" id="GO:0003677">
    <property type="term" value="F:DNA binding"/>
    <property type="evidence" value="ECO:0007669"/>
    <property type="project" value="UniProtKB-KW"/>
</dbReference>
<evidence type="ECO:0000259" key="4">
    <source>
        <dbReference type="PROSITE" id="PS50995"/>
    </source>
</evidence>
<evidence type="ECO:0000256" key="2">
    <source>
        <dbReference type="ARBA" id="ARBA00023125"/>
    </source>
</evidence>
<dbReference type="EMBL" id="MQVS01000001">
    <property type="protein sequence ID" value="OKL52644.1"/>
    <property type="molecule type" value="Genomic_DNA"/>
</dbReference>
<dbReference type="PROSITE" id="PS01117">
    <property type="entry name" value="HTH_MARR_1"/>
    <property type="match status" value="1"/>
</dbReference>
<evidence type="ECO:0000313" key="6">
    <source>
        <dbReference type="Proteomes" id="UP000185612"/>
    </source>
</evidence>
<reference evidence="6" key="1">
    <citation type="submission" date="2016-12" db="EMBL/GenBank/DDBJ databases">
        <authorList>
            <person name="Meng X."/>
        </authorList>
    </citation>
    <scope>NUCLEOTIDE SEQUENCE [LARGE SCALE GENOMIC DNA]</scope>
    <source>
        <strain evidence="6">DSM 20732</strain>
    </source>
</reference>
<keyword evidence="2" id="KW-0238">DNA-binding</keyword>
<gene>
    <name evidence="5" type="ORF">BSZ40_00580</name>
</gene>
<dbReference type="InParanoid" id="A0A1Q5PYF8"/>
<dbReference type="InterPro" id="IPR036390">
    <property type="entry name" value="WH_DNA-bd_sf"/>
</dbReference>
<dbReference type="STRING" id="52770.BSZ40_00580"/>